<name>A0ABS9FIU3_9PSED</name>
<dbReference type="PANTHER" id="PTHR21496">
    <property type="entry name" value="FERREDOXIN-RELATED"/>
    <property type="match status" value="1"/>
</dbReference>
<dbReference type="CDD" id="cd03528">
    <property type="entry name" value="Rieske_RO_ferredoxin"/>
    <property type="match status" value="1"/>
</dbReference>
<dbReference type="PANTHER" id="PTHR21496:SF23">
    <property type="entry name" value="3-PHENYLPROPIONATE_CINNAMIC ACID DIOXYGENASE FERREDOXIN SUBUNIT"/>
    <property type="match status" value="1"/>
</dbReference>
<evidence type="ECO:0000313" key="10">
    <source>
        <dbReference type="EMBL" id="MCF5152110.1"/>
    </source>
</evidence>
<organism evidence="10 11">
    <name type="scientific">Pseudomonas lactis</name>
    <dbReference type="NCBI Taxonomy" id="1615674"/>
    <lineage>
        <taxon>Bacteria</taxon>
        <taxon>Pseudomonadati</taxon>
        <taxon>Pseudomonadota</taxon>
        <taxon>Gammaproteobacteria</taxon>
        <taxon>Pseudomonadales</taxon>
        <taxon>Pseudomonadaceae</taxon>
        <taxon>Pseudomonas</taxon>
    </lineage>
</organism>
<keyword evidence="2" id="KW-0001">2Fe-2S</keyword>
<keyword evidence="4" id="KW-0058">Aromatic hydrocarbons catabolism</keyword>
<evidence type="ECO:0000256" key="6">
    <source>
        <dbReference type="ARBA" id="ARBA00023004"/>
    </source>
</evidence>
<sequence>MDLVINMSHFYVCDADVLGNSEIHQVTPPGLGPVAVYRVADAFYATDDICSHGQALLSEGEVDEDCVVECPWHGGTFDVRTGEALSFPCVLPIKVYPVTVESGKVYLDLSAGAIKA</sequence>
<dbReference type="EMBL" id="WKDU01000004">
    <property type="protein sequence ID" value="MCF5152110.1"/>
    <property type="molecule type" value="Genomic_DNA"/>
</dbReference>
<keyword evidence="3" id="KW-0479">Metal-binding</keyword>
<feature type="domain" description="Rieske" evidence="9">
    <location>
        <begin position="10"/>
        <end position="107"/>
    </location>
</feature>
<protein>
    <submittedName>
        <fullName evidence="10">Rieske 2Fe-2S domain-containing protein</fullName>
    </submittedName>
</protein>
<keyword evidence="5" id="KW-0249">Electron transport</keyword>
<dbReference type="RefSeq" id="WP_120248768.1">
    <property type="nucleotide sequence ID" value="NZ_WKDU01000004.1"/>
</dbReference>
<evidence type="ECO:0000256" key="3">
    <source>
        <dbReference type="ARBA" id="ARBA00022723"/>
    </source>
</evidence>
<evidence type="ECO:0000256" key="1">
    <source>
        <dbReference type="ARBA" id="ARBA00022448"/>
    </source>
</evidence>
<evidence type="ECO:0000256" key="2">
    <source>
        <dbReference type="ARBA" id="ARBA00022714"/>
    </source>
</evidence>
<dbReference type="Proteomes" id="UP000814074">
    <property type="component" value="Unassembled WGS sequence"/>
</dbReference>
<evidence type="ECO:0000259" key="9">
    <source>
        <dbReference type="PROSITE" id="PS51296"/>
    </source>
</evidence>
<keyword evidence="11" id="KW-1185">Reference proteome</keyword>
<comment type="caution">
    <text evidence="10">The sequence shown here is derived from an EMBL/GenBank/DDBJ whole genome shotgun (WGS) entry which is preliminary data.</text>
</comment>
<dbReference type="Gene3D" id="2.102.10.10">
    <property type="entry name" value="Rieske [2Fe-2S] iron-sulphur domain"/>
    <property type="match status" value="1"/>
</dbReference>
<reference evidence="10 11" key="1">
    <citation type="submission" date="2019-11" db="EMBL/GenBank/DDBJ databases">
        <title>Epiphytic Pseudomonas syringae from cherry orchards.</title>
        <authorList>
            <person name="Hulin M.T."/>
        </authorList>
    </citation>
    <scope>NUCLEOTIDE SEQUENCE [LARGE SCALE GENOMIC DNA]</scope>
    <source>
        <strain evidence="10 11">PA-6-3B</strain>
    </source>
</reference>
<evidence type="ECO:0000256" key="7">
    <source>
        <dbReference type="ARBA" id="ARBA00023014"/>
    </source>
</evidence>
<evidence type="ECO:0000313" key="11">
    <source>
        <dbReference type="Proteomes" id="UP000814074"/>
    </source>
</evidence>
<proteinExistence type="inferred from homology"/>
<keyword evidence="1" id="KW-0813">Transport</keyword>
<accession>A0ABS9FIU3</accession>
<comment type="similarity">
    <text evidence="8">Belongs to the bacterial ring-hydroxylating dioxygenase ferredoxin component family.</text>
</comment>
<keyword evidence="6" id="KW-0408">Iron</keyword>
<dbReference type="SUPFAM" id="SSF50022">
    <property type="entry name" value="ISP domain"/>
    <property type="match status" value="1"/>
</dbReference>
<dbReference type="InterPro" id="IPR036922">
    <property type="entry name" value="Rieske_2Fe-2S_sf"/>
</dbReference>
<evidence type="ECO:0000256" key="8">
    <source>
        <dbReference type="ARBA" id="ARBA00038001"/>
    </source>
</evidence>
<keyword evidence="7" id="KW-0411">Iron-sulfur</keyword>
<gene>
    <name evidence="10" type="ORF">GIW47_05685</name>
</gene>
<evidence type="ECO:0000256" key="4">
    <source>
        <dbReference type="ARBA" id="ARBA00022797"/>
    </source>
</evidence>
<dbReference type="PROSITE" id="PS51296">
    <property type="entry name" value="RIESKE"/>
    <property type="match status" value="1"/>
</dbReference>
<dbReference type="Pfam" id="PF00355">
    <property type="entry name" value="Rieske"/>
    <property type="match status" value="1"/>
</dbReference>
<evidence type="ECO:0000256" key="5">
    <source>
        <dbReference type="ARBA" id="ARBA00022982"/>
    </source>
</evidence>
<dbReference type="InterPro" id="IPR017941">
    <property type="entry name" value="Rieske_2Fe-2S"/>
</dbReference>